<keyword evidence="5" id="KW-0472">Membrane</keyword>
<gene>
    <name evidence="8" type="ORF">LT85_3629</name>
</gene>
<evidence type="ECO:0000256" key="3">
    <source>
        <dbReference type="ARBA" id="ARBA00022692"/>
    </source>
</evidence>
<comment type="subcellular location">
    <subcellularLocation>
        <location evidence="1">Membrane</location>
    </subcellularLocation>
</comment>
<dbReference type="PANTHER" id="PTHR12815:SF47">
    <property type="entry name" value="TRANSLOCATION AND ASSEMBLY MODULE SUBUNIT TAMA"/>
    <property type="match status" value="1"/>
</dbReference>
<organism evidence="8 9">
    <name type="scientific">Collimonas arenae</name>
    <dbReference type="NCBI Taxonomy" id="279058"/>
    <lineage>
        <taxon>Bacteria</taxon>
        <taxon>Pseudomonadati</taxon>
        <taxon>Pseudomonadota</taxon>
        <taxon>Betaproteobacteria</taxon>
        <taxon>Burkholderiales</taxon>
        <taxon>Oxalobacteraceae</taxon>
        <taxon>Collimonas</taxon>
    </lineage>
</organism>
<dbReference type="InterPro" id="IPR034746">
    <property type="entry name" value="POTRA"/>
</dbReference>
<dbReference type="STRING" id="279058.LT85_3629"/>
<evidence type="ECO:0000256" key="6">
    <source>
        <dbReference type="ARBA" id="ARBA00023237"/>
    </source>
</evidence>
<dbReference type="InterPro" id="IPR000184">
    <property type="entry name" value="Bac_surfAg_D15"/>
</dbReference>
<feature type="domain" description="POTRA" evidence="7">
    <location>
        <begin position="208"/>
        <end position="282"/>
    </location>
</feature>
<dbReference type="EMBL" id="CP009962">
    <property type="protein sequence ID" value="AIY42787.1"/>
    <property type="molecule type" value="Genomic_DNA"/>
</dbReference>
<accession>A0A0A1FIV8</accession>
<dbReference type="Pfam" id="PF07244">
    <property type="entry name" value="POTRA"/>
    <property type="match status" value="1"/>
</dbReference>
<evidence type="ECO:0000256" key="4">
    <source>
        <dbReference type="ARBA" id="ARBA00022729"/>
    </source>
</evidence>
<dbReference type="KEGG" id="care:LT85_3629"/>
<sequence>MTPCVGRFVTRLMPTVYSAIFALLLVAGSVAAPAALAAYRVEIDAPGDLKALLDQHLDLSRYKDREDLSEDQLKFLIDTVDEQVTQLTSTEGYFSPKTTVIVDPGEIKTIHLKVDPQQRTMVSAATIDVTGNAATEVPERVSQIKQNWGLQPGQPFRQADWAKAKDDGLQVLLKKRYPAAKVASSEARVTPEDSDAQLSVQYDSGPGFTLGPLHITGTKRYPTSIIENVNPLRVGEEYSVERLLLLQRQIQNTPYFGNVIVSINDDPMHAQEAPVNVQVTEFQTQRIRTGVGYASDTGAQVQGRYTNYNVFGKAWVFDAQTKIEQRRQYGSLDLSMPPDTRSFVNGVNGSYDRTTLQGVDLRSMRVGLKRARSLENYDTALTLDYYRDRLQQTDGAVLPPNTVIQPGQHQALVPGFAWVRRDVDNSIFPRSGHIFSIQTGFALKGLLTDQTFFRADGRYKQFFPVGKRDVVILRTELGGVFTAGSSAAVPASLLFRAGGNESVRGYSYESIGNSQNGTIYPTKYLATASAEYQHWVSEQWGGALFYDAGTATDNWSDRTIKVGVGPGVRYRSPVGTVNVDLAYGIQAKQFRPHISLGIAF</sequence>
<evidence type="ECO:0000259" key="7">
    <source>
        <dbReference type="PROSITE" id="PS51779"/>
    </source>
</evidence>
<dbReference type="AlphaFoldDB" id="A0A0A1FIV8"/>
<dbReference type="InterPro" id="IPR039910">
    <property type="entry name" value="D15-like"/>
</dbReference>
<keyword evidence="3" id="KW-0812">Transmembrane</keyword>
<dbReference type="Gene3D" id="3.10.20.310">
    <property type="entry name" value="membrane protein fhac"/>
    <property type="match status" value="2"/>
</dbReference>
<evidence type="ECO:0000256" key="5">
    <source>
        <dbReference type="ARBA" id="ARBA00023136"/>
    </source>
</evidence>
<dbReference type="GO" id="GO:0019867">
    <property type="term" value="C:outer membrane"/>
    <property type="evidence" value="ECO:0007669"/>
    <property type="project" value="InterPro"/>
</dbReference>
<keyword evidence="6" id="KW-0998">Cell outer membrane</keyword>
<reference evidence="9" key="1">
    <citation type="journal article" date="2014" name="Soil Biol. Biochem.">
        <title>Structure and function of bacterial communities in ageing soils: Insights from the Mendocino ecological staircase.</title>
        <authorList>
            <person name="Uroz S."/>
            <person name="Tech J.J."/>
            <person name="Sawaya N.A."/>
            <person name="Frey-Klett P."/>
            <person name="Leveau J.H.J."/>
        </authorList>
    </citation>
    <scope>NUCLEOTIDE SEQUENCE [LARGE SCALE GENOMIC DNA]</scope>
    <source>
        <strain evidence="9">Cal35</strain>
    </source>
</reference>
<dbReference type="PANTHER" id="PTHR12815">
    <property type="entry name" value="SORTING AND ASSEMBLY MACHINERY SAMM50 PROTEIN FAMILY MEMBER"/>
    <property type="match status" value="1"/>
</dbReference>
<evidence type="ECO:0000256" key="2">
    <source>
        <dbReference type="ARBA" id="ARBA00022452"/>
    </source>
</evidence>
<dbReference type="Proteomes" id="UP000030302">
    <property type="component" value="Chromosome"/>
</dbReference>
<evidence type="ECO:0000313" key="9">
    <source>
        <dbReference type="Proteomes" id="UP000030302"/>
    </source>
</evidence>
<name>A0A0A1FIV8_9BURK</name>
<dbReference type="InterPro" id="IPR010827">
    <property type="entry name" value="BamA/TamA_POTRA"/>
</dbReference>
<proteinExistence type="predicted"/>
<dbReference type="HOGENOM" id="CLU_018618_2_0_4"/>
<evidence type="ECO:0000313" key="8">
    <source>
        <dbReference type="EMBL" id="AIY42787.1"/>
    </source>
</evidence>
<keyword evidence="4" id="KW-0732">Signal</keyword>
<protein>
    <submittedName>
        <fullName evidence="8">Outer membrane protein assembly factor YaeT</fullName>
    </submittedName>
</protein>
<evidence type="ECO:0000256" key="1">
    <source>
        <dbReference type="ARBA" id="ARBA00004370"/>
    </source>
</evidence>
<dbReference type="PROSITE" id="PS51779">
    <property type="entry name" value="POTRA"/>
    <property type="match status" value="1"/>
</dbReference>
<keyword evidence="9" id="KW-1185">Reference proteome</keyword>
<dbReference type="Pfam" id="PF01103">
    <property type="entry name" value="Omp85"/>
    <property type="match status" value="1"/>
</dbReference>
<keyword evidence="2" id="KW-1134">Transmembrane beta strand</keyword>
<dbReference type="Gene3D" id="2.40.160.50">
    <property type="entry name" value="membrane protein fhac: a member of the omp85/tpsb transporter family"/>
    <property type="match status" value="1"/>
</dbReference>